<dbReference type="GO" id="GO:0003677">
    <property type="term" value="F:DNA binding"/>
    <property type="evidence" value="ECO:0007669"/>
    <property type="project" value="UniProtKB-UniRule"/>
</dbReference>
<feature type="domain" description="Core-binding (CB)" evidence="7">
    <location>
        <begin position="1"/>
        <end position="75"/>
    </location>
</feature>
<dbReference type="CDD" id="cd01190">
    <property type="entry name" value="INT_StrepXerD_C_like"/>
    <property type="match status" value="1"/>
</dbReference>
<dbReference type="PROSITE" id="PS51898">
    <property type="entry name" value="TYR_RECOMBINASE"/>
    <property type="match status" value="1"/>
</dbReference>
<keyword evidence="9" id="KW-1185">Reference proteome</keyword>
<dbReference type="GO" id="GO:0006313">
    <property type="term" value="P:DNA transposition"/>
    <property type="evidence" value="ECO:0007669"/>
    <property type="project" value="UniProtKB-UniRule"/>
</dbReference>
<dbReference type="HAMAP" id="MF_01817">
    <property type="entry name" value="Recomb_XerD_like"/>
    <property type="match status" value="1"/>
</dbReference>
<dbReference type="SUPFAM" id="SSF56349">
    <property type="entry name" value="DNA breaking-rejoining enzymes"/>
    <property type="match status" value="1"/>
</dbReference>
<dbReference type="InterPro" id="IPR010998">
    <property type="entry name" value="Integrase_recombinase_N"/>
</dbReference>
<dbReference type="AlphaFoldDB" id="G5JS38"/>
<dbReference type="InterPro" id="IPR011010">
    <property type="entry name" value="DNA_brk_join_enz"/>
</dbReference>
<accession>G5JS38</accession>
<comment type="caution">
    <text evidence="8">The sequence shown here is derived from an EMBL/GenBank/DDBJ whole genome shotgun (WGS) entry which is preliminary data.</text>
</comment>
<evidence type="ECO:0000256" key="5">
    <source>
        <dbReference type="HAMAP-Rule" id="MF_01817"/>
    </source>
</evidence>
<dbReference type="EMBL" id="AEUV02000002">
    <property type="protein sequence ID" value="EHI75522.1"/>
    <property type="molecule type" value="Genomic_DNA"/>
</dbReference>
<reference evidence="8" key="1">
    <citation type="submission" date="2011-07" db="EMBL/GenBank/DDBJ databases">
        <authorList>
            <person name="Stanhope M.J."/>
            <person name="Durkin A.S."/>
            <person name="Hostetler J."/>
            <person name="Kim M."/>
            <person name="Radune D."/>
            <person name="Singh I."/>
            <person name="Town C.D."/>
        </authorList>
    </citation>
    <scope>NUCLEOTIDE SEQUENCE [LARGE SCALE GENOMIC DNA]</scope>
    <source>
        <strain evidence="8">HS-6</strain>
    </source>
</reference>
<dbReference type="GO" id="GO:0009037">
    <property type="term" value="F:tyrosine-based site-specific recombinase activity"/>
    <property type="evidence" value="ECO:0007669"/>
    <property type="project" value="UniProtKB-UniRule"/>
</dbReference>
<feature type="active site" description="O-(3'-phospho-DNA)-tyrosine intermediate" evidence="5">
    <location>
        <position position="244"/>
    </location>
</feature>
<sequence>MSPLTQSLNDFIASKNLSENSRKSYQYDLQQFVKLIGAQVSSSKLRLYQQSLADLKPSARKRKFSAVNQFLLYLYEAGQVEHYYHLKNHEKLRPEAKPQELLDLAFFTQAQPSRGKWIALLILELGLTPSEIAGIKLTDVDLEFRVIRLKRAEQVRILPLSEELLPWLSQPSDGLYLFDKKGQPYSRQWFFNQLNDFLAQVGFPDLTAQKLREQYILRKIKEGTSILDLAKNLGLKSPLTLEHYYKNGY</sequence>
<dbReference type="RefSeq" id="WP_004230020.1">
    <property type="nucleotide sequence ID" value="NZ_AEUV02000002.1"/>
</dbReference>
<dbReference type="InterPro" id="IPR020876">
    <property type="entry name" value="Tyrosine_recombinase_XerD-like"/>
</dbReference>
<dbReference type="InterPro" id="IPR004107">
    <property type="entry name" value="Integrase_SAM-like_N"/>
</dbReference>
<dbReference type="GO" id="GO:0005737">
    <property type="term" value="C:cytoplasm"/>
    <property type="evidence" value="ECO:0007669"/>
    <property type="project" value="UniProtKB-SubCell"/>
</dbReference>
<feature type="domain" description="Tyr recombinase" evidence="6">
    <location>
        <begin position="87"/>
        <end position="249"/>
    </location>
</feature>
<evidence type="ECO:0000256" key="4">
    <source>
        <dbReference type="ARBA" id="ARBA00023172"/>
    </source>
</evidence>
<evidence type="ECO:0000256" key="1">
    <source>
        <dbReference type="ARBA" id="ARBA00022490"/>
    </source>
</evidence>
<dbReference type="Pfam" id="PF00589">
    <property type="entry name" value="Phage_integrase"/>
    <property type="match status" value="1"/>
</dbReference>
<dbReference type="PANTHER" id="PTHR30349">
    <property type="entry name" value="PHAGE INTEGRASE-RELATED"/>
    <property type="match status" value="1"/>
</dbReference>
<keyword evidence="3 5" id="KW-0238">DNA-binding</keyword>
<evidence type="ECO:0000313" key="9">
    <source>
        <dbReference type="Proteomes" id="UP000004322"/>
    </source>
</evidence>
<dbReference type="Gene3D" id="1.10.150.130">
    <property type="match status" value="1"/>
</dbReference>
<dbReference type="InterPro" id="IPR013762">
    <property type="entry name" value="Integrase-like_cat_sf"/>
</dbReference>
<comment type="similarity">
    <text evidence="5">Belongs to the 'phage' integrase family. XerD-like subfamily.</text>
</comment>
<name>G5JS38_STRCG</name>
<gene>
    <name evidence="8" type="primary">xerD</name>
    <name evidence="8" type="ORF">STRCR_2118</name>
</gene>
<dbReference type="NCBIfam" id="NF002685">
    <property type="entry name" value="PRK02436.1"/>
    <property type="match status" value="1"/>
</dbReference>
<dbReference type="InterPro" id="IPR050090">
    <property type="entry name" value="Tyrosine_recombinase_XerCD"/>
</dbReference>
<dbReference type="PANTHER" id="PTHR30349:SF81">
    <property type="entry name" value="TYROSINE RECOMBINASE XERC"/>
    <property type="match status" value="1"/>
</dbReference>
<evidence type="ECO:0000259" key="6">
    <source>
        <dbReference type="PROSITE" id="PS51898"/>
    </source>
</evidence>
<comment type="function">
    <text evidence="5">Putative tyrosine recombinase. Not involved in the cutting and rejoining of the recombining DNA molecules on dif(SL) site.</text>
</comment>
<dbReference type="InterPro" id="IPR002104">
    <property type="entry name" value="Integrase_catalytic"/>
</dbReference>
<comment type="subcellular location">
    <subcellularLocation>
        <location evidence="5">Cytoplasm</location>
    </subcellularLocation>
</comment>
<evidence type="ECO:0000259" key="7">
    <source>
        <dbReference type="PROSITE" id="PS51900"/>
    </source>
</evidence>
<keyword evidence="2 5" id="KW-0229">DNA integration</keyword>
<protein>
    <recommendedName>
        <fullName evidence="5">Tyrosine recombinase XerD-like</fullName>
    </recommendedName>
</protein>
<evidence type="ECO:0000313" key="8">
    <source>
        <dbReference type="EMBL" id="EHI75522.1"/>
    </source>
</evidence>
<dbReference type="Gene3D" id="1.10.443.10">
    <property type="entry name" value="Intergrase catalytic core"/>
    <property type="match status" value="1"/>
</dbReference>
<dbReference type="Pfam" id="PF02899">
    <property type="entry name" value="Phage_int_SAM_1"/>
    <property type="match status" value="1"/>
</dbReference>
<evidence type="ECO:0000256" key="3">
    <source>
        <dbReference type="ARBA" id="ARBA00023125"/>
    </source>
</evidence>
<dbReference type="STRING" id="873449.STRCR_2118"/>
<keyword evidence="4 5" id="KW-0233">DNA recombination</keyword>
<dbReference type="PROSITE" id="PS51900">
    <property type="entry name" value="CB"/>
    <property type="match status" value="1"/>
</dbReference>
<dbReference type="eggNOG" id="COG0582">
    <property type="taxonomic scope" value="Bacteria"/>
</dbReference>
<proteinExistence type="inferred from homology"/>
<dbReference type="InterPro" id="IPR044068">
    <property type="entry name" value="CB"/>
</dbReference>
<dbReference type="Proteomes" id="UP000004322">
    <property type="component" value="Unassembled WGS sequence"/>
</dbReference>
<dbReference type="OrthoDB" id="2241487at2"/>
<keyword evidence="1 5" id="KW-0963">Cytoplasm</keyword>
<organism evidence="8 9">
    <name type="scientific">Streptococcus criceti HS-6</name>
    <dbReference type="NCBI Taxonomy" id="873449"/>
    <lineage>
        <taxon>Bacteria</taxon>
        <taxon>Bacillati</taxon>
        <taxon>Bacillota</taxon>
        <taxon>Bacilli</taxon>
        <taxon>Lactobacillales</taxon>
        <taxon>Streptococcaceae</taxon>
        <taxon>Streptococcus</taxon>
    </lineage>
</organism>
<evidence type="ECO:0000256" key="2">
    <source>
        <dbReference type="ARBA" id="ARBA00022908"/>
    </source>
</evidence>